<dbReference type="GO" id="GO:0003824">
    <property type="term" value="F:catalytic activity"/>
    <property type="evidence" value="ECO:0007669"/>
    <property type="project" value="InterPro"/>
</dbReference>
<organism evidence="2 3">
    <name type="scientific">Phoenix dactylifera</name>
    <name type="common">Date palm</name>
    <dbReference type="NCBI Taxonomy" id="42345"/>
    <lineage>
        <taxon>Eukaryota</taxon>
        <taxon>Viridiplantae</taxon>
        <taxon>Streptophyta</taxon>
        <taxon>Embryophyta</taxon>
        <taxon>Tracheophyta</taxon>
        <taxon>Spermatophyta</taxon>
        <taxon>Magnoliopsida</taxon>
        <taxon>Liliopsida</taxon>
        <taxon>Arecaceae</taxon>
        <taxon>Coryphoideae</taxon>
        <taxon>Phoeniceae</taxon>
        <taxon>Phoenix</taxon>
    </lineage>
</organism>
<dbReference type="PANTHER" id="PTHR33710">
    <property type="entry name" value="BNAC02G09200D PROTEIN"/>
    <property type="match status" value="1"/>
</dbReference>
<dbReference type="Gene3D" id="3.60.10.10">
    <property type="entry name" value="Endonuclease/exonuclease/phosphatase"/>
    <property type="match status" value="1"/>
</dbReference>
<dbReference type="InterPro" id="IPR036691">
    <property type="entry name" value="Endo/exonu/phosph_ase_sf"/>
</dbReference>
<evidence type="ECO:0000313" key="3">
    <source>
        <dbReference type="RefSeq" id="XP_038971770.1"/>
    </source>
</evidence>
<dbReference type="KEGG" id="pda:120104539"/>
<dbReference type="Pfam" id="PF03372">
    <property type="entry name" value="Exo_endo_phos"/>
    <property type="match status" value="1"/>
</dbReference>
<sequence length="159" mass="18035">MERDWETYAVDSQGLSGGILVLWRRGVATIDVFHNCSQQVIMVISTPDAAPWVLCGVYASTDHRVRRILWQEITDLTAQGIPAVVIGDFNCILSQDEKRGGTAFTDRVDRREFRDFVSRNGLVDLGFSGPQFTWCNNQQGNARVWERLDRAFASPDWIL</sequence>
<feature type="domain" description="Endonuclease/exonuclease/phosphatase" evidence="1">
    <location>
        <begin position="13"/>
        <end position="157"/>
    </location>
</feature>
<gene>
    <name evidence="3" type="primary">LOC120104539</name>
</gene>
<proteinExistence type="predicted"/>
<name>A0A8B8ZCF0_PHODC</name>
<dbReference type="AlphaFoldDB" id="A0A8B8ZCF0"/>
<dbReference type="RefSeq" id="XP_038971770.1">
    <property type="nucleotide sequence ID" value="XM_039115842.1"/>
</dbReference>
<reference evidence="3" key="1">
    <citation type="submission" date="2025-08" db="UniProtKB">
        <authorList>
            <consortium name="RefSeq"/>
        </authorList>
    </citation>
    <scope>IDENTIFICATION</scope>
    <source>
        <tissue evidence="3">Young leaves</tissue>
    </source>
</reference>
<evidence type="ECO:0000313" key="2">
    <source>
        <dbReference type="Proteomes" id="UP000228380"/>
    </source>
</evidence>
<protein>
    <submittedName>
        <fullName evidence="3">Uncharacterized protein LOC120104539</fullName>
    </submittedName>
</protein>
<dbReference type="PANTHER" id="PTHR33710:SF64">
    <property type="entry name" value="ENDONUCLEASE_EXONUCLEASE_PHOSPHATASE DOMAIN-CONTAINING PROTEIN"/>
    <property type="match status" value="1"/>
</dbReference>
<dbReference type="GeneID" id="120104539"/>
<dbReference type="Proteomes" id="UP000228380">
    <property type="component" value="Unplaced"/>
</dbReference>
<keyword evidence="2" id="KW-1185">Reference proteome</keyword>
<accession>A0A8B8ZCF0</accession>
<dbReference type="InterPro" id="IPR005135">
    <property type="entry name" value="Endo/exonuclease/phosphatase"/>
</dbReference>
<dbReference type="SUPFAM" id="SSF56219">
    <property type="entry name" value="DNase I-like"/>
    <property type="match status" value="1"/>
</dbReference>
<dbReference type="OrthoDB" id="786811at2759"/>
<evidence type="ECO:0000259" key="1">
    <source>
        <dbReference type="Pfam" id="PF03372"/>
    </source>
</evidence>